<name>F8E963_FLESM</name>
<organism evidence="1 2">
    <name type="scientific">Flexistipes sinusarabici (strain ATCC 49648 / DSM 4947 / MAS 10)</name>
    <dbReference type="NCBI Taxonomy" id="717231"/>
    <lineage>
        <taxon>Bacteria</taxon>
        <taxon>Pseudomonadati</taxon>
        <taxon>Deferribacterota</taxon>
        <taxon>Deferribacteres</taxon>
        <taxon>Deferribacterales</taxon>
        <taxon>Flexistipitaceae</taxon>
        <taxon>Flexistipes</taxon>
    </lineage>
</organism>
<proteinExistence type="predicted"/>
<gene>
    <name evidence="1" type="ordered locus">Flexsi_1616</name>
</gene>
<accession>F8E963</accession>
<evidence type="ECO:0000313" key="2">
    <source>
        <dbReference type="Proteomes" id="UP000006621"/>
    </source>
</evidence>
<keyword evidence="2" id="KW-1185">Reference proteome</keyword>
<reference evidence="2" key="2">
    <citation type="submission" date="2011-06" db="EMBL/GenBank/DDBJ databases">
        <title>The complete genome of Flexistipes sinusarabici DSM 4947.</title>
        <authorList>
            <person name="Lucas S."/>
            <person name="Han J."/>
            <person name="Lapidus A."/>
            <person name="Bruce D."/>
            <person name="Goodwin L."/>
            <person name="Pitluck S."/>
            <person name="Peters L."/>
            <person name="Kyrpides N."/>
            <person name="Mavromatis K."/>
            <person name="Ivanova N."/>
            <person name="Mikhailova N."/>
            <person name="Chertkov O."/>
            <person name="Detter J.C."/>
            <person name="Tapia R."/>
            <person name="Han C."/>
            <person name="Land M."/>
            <person name="Hauser L."/>
            <person name="Markowitz V."/>
            <person name="Cheng J.-F."/>
            <person name="Hugenholtz P."/>
            <person name="Woyke T."/>
            <person name="Wu D."/>
            <person name="Spring S."/>
            <person name="Schroeder M."/>
            <person name="Brambilla E."/>
            <person name="Klenk H.-P."/>
            <person name="Eisen J.A."/>
        </authorList>
    </citation>
    <scope>NUCLEOTIDE SEQUENCE [LARGE SCALE GENOMIC DNA]</scope>
    <source>
        <strain evidence="2">DSM 4947 / MAS 10</strain>
    </source>
</reference>
<dbReference type="Proteomes" id="UP000006621">
    <property type="component" value="Chromosome"/>
</dbReference>
<sequence>MKKYQKLYNLKYSDLSKVWGLSEGTLRNWKSSGVFKQGRDYVGRGKNN</sequence>
<protein>
    <submittedName>
        <fullName evidence="1">Uncharacterized protein</fullName>
    </submittedName>
</protein>
<reference evidence="1 2" key="1">
    <citation type="journal article" date="2011" name="Stand. Genomic Sci.">
        <title>Genome sequence of the moderately thermophilic halophile Flexistipes sinusarabici strain (MAS10).</title>
        <authorList>
            <person name="Lapidus A."/>
            <person name="Chertkov O."/>
            <person name="Nolan M."/>
            <person name="Lucas S."/>
            <person name="Hammon N."/>
            <person name="Deshpande S."/>
            <person name="Cheng J.F."/>
            <person name="Tapia R."/>
            <person name="Han C."/>
            <person name="Goodwin L."/>
            <person name="Pitluck S."/>
            <person name="Liolios K."/>
            <person name="Pagani I."/>
            <person name="Ivanova N."/>
            <person name="Huntemann M."/>
            <person name="Mavromatis K."/>
            <person name="Mikhailova N."/>
            <person name="Pati A."/>
            <person name="Chen A."/>
            <person name="Palaniappan K."/>
            <person name="Land M."/>
            <person name="Hauser L."/>
            <person name="Brambilla E.M."/>
            <person name="Rohde M."/>
            <person name="Abt B."/>
            <person name="Spring S."/>
            <person name="Goker M."/>
            <person name="Bristow J."/>
            <person name="Eisen J.A."/>
            <person name="Markowitz V."/>
            <person name="Hugenholtz P."/>
            <person name="Kyrpides N.C."/>
            <person name="Klenk H.P."/>
            <person name="Woyke T."/>
        </authorList>
    </citation>
    <scope>NUCLEOTIDE SEQUENCE [LARGE SCALE GENOMIC DNA]</scope>
    <source>
        <strain evidence="2">DSM 4947 / MAS 10</strain>
    </source>
</reference>
<dbReference type="HOGENOM" id="CLU_3153101_0_0_0"/>
<dbReference type="AlphaFoldDB" id="F8E963"/>
<dbReference type="EMBL" id="CP002858">
    <property type="protein sequence ID" value="AEI15265.1"/>
    <property type="molecule type" value="Genomic_DNA"/>
</dbReference>
<evidence type="ECO:0000313" key="1">
    <source>
        <dbReference type="EMBL" id="AEI15265.1"/>
    </source>
</evidence>
<dbReference type="KEGG" id="fsi:Flexsi_1616"/>
<dbReference type="RefSeq" id="WP_013886742.1">
    <property type="nucleotide sequence ID" value="NC_015672.1"/>
</dbReference>